<dbReference type="EMBL" id="JAXUIC010000010">
    <property type="protein sequence ID" value="KAK4566343.1"/>
    <property type="molecule type" value="Genomic_DNA"/>
</dbReference>
<dbReference type="PANTHER" id="PTHR36766:SF70">
    <property type="entry name" value="DISEASE RESISTANCE PROTEIN RGA4"/>
    <property type="match status" value="1"/>
</dbReference>
<dbReference type="Gene3D" id="1.10.10.10">
    <property type="entry name" value="Winged helix-like DNA-binding domain superfamily/Winged helix DNA-binding domain"/>
    <property type="match status" value="1"/>
</dbReference>
<dbReference type="InterPro" id="IPR036388">
    <property type="entry name" value="WH-like_DNA-bd_sf"/>
</dbReference>
<dbReference type="InterPro" id="IPR032675">
    <property type="entry name" value="LRR_dom_sf"/>
</dbReference>
<dbReference type="GO" id="GO:0006952">
    <property type="term" value="P:defense response"/>
    <property type="evidence" value="ECO:0007669"/>
    <property type="project" value="UniProtKB-KW"/>
</dbReference>
<evidence type="ECO:0000256" key="5">
    <source>
        <dbReference type="ARBA" id="ARBA00022840"/>
    </source>
</evidence>
<dbReference type="Gene3D" id="1.10.8.430">
    <property type="entry name" value="Helical domain of apoptotic protease-activating factors"/>
    <property type="match status" value="1"/>
</dbReference>
<dbReference type="AlphaFoldDB" id="A0AAN7E976"/>
<evidence type="ECO:0000259" key="10">
    <source>
        <dbReference type="Pfam" id="PF25019"/>
    </source>
</evidence>
<dbReference type="Pfam" id="PF00931">
    <property type="entry name" value="NB-ARC"/>
    <property type="match status" value="1"/>
</dbReference>
<dbReference type="InterPro" id="IPR055414">
    <property type="entry name" value="LRR_R13L4/SHOC2-like"/>
</dbReference>
<evidence type="ECO:0000259" key="6">
    <source>
        <dbReference type="Pfam" id="PF00931"/>
    </source>
</evidence>
<feature type="domain" description="R13L1/DRL21-like LRR repeat region" evidence="10">
    <location>
        <begin position="975"/>
        <end position="1036"/>
    </location>
</feature>
<dbReference type="Pfam" id="PF23598">
    <property type="entry name" value="LRR_14"/>
    <property type="match status" value="1"/>
</dbReference>
<keyword evidence="1" id="KW-0433">Leucine-rich repeat</keyword>
<feature type="domain" description="Disease resistance R13L4/SHOC-2-like LRR" evidence="9">
    <location>
        <begin position="487"/>
        <end position="790"/>
    </location>
</feature>
<name>A0AAN7E976_QUERU</name>
<dbReference type="InterPro" id="IPR002182">
    <property type="entry name" value="NB-ARC"/>
</dbReference>
<reference evidence="11 12" key="1">
    <citation type="journal article" date="2023" name="G3 (Bethesda)">
        <title>A haplotype-resolved chromosome-scale genome for Quercus rubra L. provides insights into the genetics of adaptive traits for red oak species.</title>
        <authorList>
            <person name="Kapoor B."/>
            <person name="Jenkins J."/>
            <person name="Schmutz J."/>
            <person name="Zhebentyayeva T."/>
            <person name="Kuelheim C."/>
            <person name="Coggeshall M."/>
            <person name="Heim C."/>
            <person name="Lasky J.R."/>
            <person name="Leites L."/>
            <person name="Islam-Faridi N."/>
            <person name="Romero-Severson J."/>
            <person name="DeLeo V.L."/>
            <person name="Lucas S.M."/>
            <person name="Lazic D."/>
            <person name="Gailing O."/>
            <person name="Carlson J."/>
            <person name="Staton M."/>
        </authorList>
    </citation>
    <scope>NUCLEOTIDE SEQUENCE [LARGE SCALE GENOMIC DNA]</scope>
    <source>
        <strain evidence="11">Pseudo-F2</strain>
    </source>
</reference>
<dbReference type="Gene3D" id="1.20.5.4130">
    <property type="match status" value="1"/>
</dbReference>
<dbReference type="GO" id="GO:0043531">
    <property type="term" value="F:ADP binding"/>
    <property type="evidence" value="ECO:0007669"/>
    <property type="project" value="InterPro"/>
</dbReference>
<dbReference type="SUPFAM" id="SSF52047">
    <property type="entry name" value="RNI-like"/>
    <property type="match status" value="1"/>
</dbReference>
<dbReference type="Pfam" id="PF25019">
    <property type="entry name" value="LRR_R13L1-DRL21"/>
    <property type="match status" value="1"/>
</dbReference>
<dbReference type="Pfam" id="PF18052">
    <property type="entry name" value="Rx_N"/>
    <property type="match status" value="1"/>
</dbReference>
<keyword evidence="4" id="KW-0611">Plant defense</keyword>
<dbReference type="SUPFAM" id="SSF52540">
    <property type="entry name" value="P-loop containing nucleoside triphosphate hydrolases"/>
    <property type="match status" value="1"/>
</dbReference>
<dbReference type="PANTHER" id="PTHR36766">
    <property type="entry name" value="PLANT BROAD-SPECTRUM MILDEW RESISTANCE PROTEIN RPW8"/>
    <property type="match status" value="1"/>
</dbReference>
<feature type="domain" description="Disease resistance protein winged helix" evidence="8">
    <location>
        <begin position="400"/>
        <end position="473"/>
    </location>
</feature>
<protein>
    <recommendedName>
        <fullName evidence="13">CC-NBS-LRR protein</fullName>
    </recommendedName>
</protein>
<dbReference type="InterPro" id="IPR056789">
    <property type="entry name" value="LRR_R13L1-DRL21"/>
</dbReference>
<dbReference type="InterPro" id="IPR058922">
    <property type="entry name" value="WHD_DRP"/>
</dbReference>
<dbReference type="FunFam" id="1.10.10.10:FF:000322">
    <property type="entry name" value="Probable disease resistance protein At1g63360"/>
    <property type="match status" value="1"/>
</dbReference>
<evidence type="ECO:0000256" key="3">
    <source>
        <dbReference type="ARBA" id="ARBA00022741"/>
    </source>
</evidence>
<dbReference type="Gene3D" id="3.40.50.300">
    <property type="entry name" value="P-loop containing nucleotide triphosphate hydrolases"/>
    <property type="match status" value="1"/>
</dbReference>
<dbReference type="InterPro" id="IPR027417">
    <property type="entry name" value="P-loop_NTPase"/>
</dbReference>
<sequence>MAEAIVTEVAKGILGNLIRLVTDQIGLAWGFKDELTRLRESIETVQAVLADAEKRQVREESVRLWLQRIEDVAYDADDVLDDLAYELLRWKVEIQNQMKTKVNDEAIGFGLLRAESIIANLDTIPNRETNSFIDNSEVVGMEDRVSEIVKSMTNTTSEKLSVIPIFGMAGLGKTTLAKLVYNHELVKSYFNKKIWLCVTDDFDENFFLRGILESLTHKSSPLVANNVILEDLQKELEEGRYLLVLDDVWNEESLKWDSLITYLLGITSNIGNNIIVTTRSENVAAIMGALSQCHLEKLSDDECWSIIKKKVSPNERVLLTPELEAIGRIIAKKCGGVPLAVKVLGGLMCCQIDRNKWLRIQDNEIWNSPHGSNEMLPILKLSYDHLPSSSLKQCFAYCSIFPKNYEINKEELIQLWMAEGFLQPFQRSNLVMDNIGNMHFDILLANSLFQDVEKDVYDNIKSCKMHDLAHDLVLSISKFETLNLKEDSRDEINHVQHFKCLRVLKLHGYSITKLSASICCLVHLRLLHISKTDIKALPNSITKLYNLQTLRLESCKNLRKLPKDFKKLENLRHIYVDYAYRIKRSPKDMGNLNCLRTLSFFMVGKGAGHGELDIRNLENVRDQEVARSAKLAIRPKINRLRFYWSYRLDSKVNHLNEEEVLEGLHPHENLKSLTIDGFSGKKFPSWMCNKCEQVPTLGHLPCLKALVIWGMKDMTCIGVEFYGMCNNVLFPALRTLRIGDMQNLVKWKDALEVTTACEVFPCLEELTIQDCLELRSAPCHFPFLQKLKIDDQLFYTSLQSLTIERCKKLTYIPDTSQPLIEELTVRRCPKLKCFPRIQGVRHLSINECGFEDLTTQLQLCTSLAQLHIDDCLDLKSLPDLQEFHSLAELKIYGCDNVKSIPDLGELCFLTSFILCRCNIIRLPEGSLKYLKIVVIGGYCEELDVFPNLNLIRHSHTTLEYLELLGWAKLNSFPDEIQHFTALETLHIIGFNGIKTLPEWLGNLSSLKKLKIWGCINLMYLPTTTTRLTKLEELDILCCFKLKERCAKGSGAEWLKIAHIPYISI</sequence>
<dbReference type="InterPro" id="IPR041118">
    <property type="entry name" value="Rx_N"/>
</dbReference>
<evidence type="ECO:0000259" key="9">
    <source>
        <dbReference type="Pfam" id="PF23598"/>
    </source>
</evidence>
<evidence type="ECO:0008006" key="13">
    <source>
        <dbReference type="Google" id="ProtNLM"/>
    </source>
</evidence>
<feature type="domain" description="Disease resistance N-terminal" evidence="7">
    <location>
        <begin position="13"/>
        <end position="97"/>
    </location>
</feature>
<evidence type="ECO:0000256" key="1">
    <source>
        <dbReference type="ARBA" id="ARBA00022614"/>
    </source>
</evidence>
<dbReference type="SUPFAM" id="SSF52058">
    <property type="entry name" value="L domain-like"/>
    <property type="match status" value="1"/>
</dbReference>
<evidence type="ECO:0000256" key="2">
    <source>
        <dbReference type="ARBA" id="ARBA00022737"/>
    </source>
</evidence>
<keyword evidence="12" id="KW-1185">Reference proteome</keyword>
<dbReference type="InterPro" id="IPR042197">
    <property type="entry name" value="Apaf_helical"/>
</dbReference>
<dbReference type="Gene3D" id="3.80.10.10">
    <property type="entry name" value="Ribonuclease Inhibitor"/>
    <property type="match status" value="4"/>
</dbReference>
<keyword evidence="5" id="KW-0067">ATP-binding</keyword>
<keyword evidence="2" id="KW-0677">Repeat</keyword>
<dbReference type="PRINTS" id="PR00364">
    <property type="entry name" value="DISEASERSIST"/>
</dbReference>
<proteinExistence type="predicted"/>
<dbReference type="Proteomes" id="UP001324115">
    <property type="component" value="Unassembled WGS sequence"/>
</dbReference>
<evidence type="ECO:0000256" key="4">
    <source>
        <dbReference type="ARBA" id="ARBA00022821"/>
    </source>
</evidence>
<evidence type="ECO:0000259" key="7">
    <source>
        <dbReference type="Pfam" id="PF18052"/>
    </source>
</evidence>
<gene>
    <name evidence="11" type="ORF">RGQ29_002551</name>
</gene>
<evidence type="ECO:0000313" key="11">
    <source>
        <dbReference type="EMBL" id="KAK4566343.1"/>
    </source>
</evidence>
<evidence type="ECO:0000313" key="12">
    <source>
        <dbReference type="Proteomes" id="UP001324115"/>
    </source>
</evidence>
<accession>A0AAN7E976</accession>
<comment type="caution">
    <text evidence="11">The sequence shown here is derived from an EMBL/GenBank/DDBJ whole genome shotgun (WGS) entry which is preliminary data.</text>
</comment>
<evidence type="ECO:0000259" key="8">
    <source>
        <dbReference type="Pfam" id="PF23559"/>
    </source>
</evidence>
<organism evidence="11 12">
    <name type="scientific">Quercus rubra</name>
    <name type="common">Northern red oak</name>
    <name type="synonym">Quercus borealis</name>
    <dbReference type="NCBI Taxonomy" id="3512"/>
    <lineage>
        <taxon>Eukaryota</taxon>
        <taxon>Viridiplantae</taxon>
        <taxon>Streptophyta</taxon>
        <taxon>Embryophyta</taxon>
        <taxon>Tracheophyta</taxon>
        <taxon>Spermatophyta</taxon>
        <taxon>Magnoliopsida</taxon>
        <taxon>eudicotyledons</taxon>
        <taxon>Gunneridae</taxon>
        <taxon>Pentapetalae</taxon>
        <taxon>rosids</taxon>
        <taxon>fabids</taxon>
        <taxon>Fagales</taxon>
        <taxon>Fagaceae</taxon>
        <taxon>Quercus</taxon>
    </lineage>
</organism>
<dbReference type="Pfam" id="PF23559">
    <property type="entry name" value="WHD_DRP"/>
    <property type="match status" value="1"/>
</dbReference>
<dbReference type="GO" id="GO:0051707">
    <property type="term" value="P:response to other organism"/>
    <property type="evidence" value="ECO:0007669"/>
    <property type="project" value="UniProtKB-ARBA"/>
</dbReference>
<keyword evidence="3" id="KW-0547">Nucleotide-binding</keyword>
<feature type="domain" description="NB-ARC" evidence="6">
    <location>
        <begin position="142"/>
        <end position="315"/>
    </location>
</feature>
<dbReference type="GO" id="GO:0005524">
    <property type="term" value="F:ATP binding"/>
    <property type="evidence" value="ECO:0007669"/>
    <property type="project" value="UniProtKB-KW"/>
</dbReference>